<dbReference type="Proteomes" id="UP000199630">
    <property type="component" value="Unassembled WGS sequence"/>
</dbReference>
<dbReference type="AlphaFoldDB" id="A0A1I3J5K4"/>
<dbReference type="EMBL" id="FORH01000001">
    <property type="protein sequence ID" value="SFI55552.1"/>
    <property type="molecule type" value="Genomic_DNA"/>
</dbReference>
<evidence type="ECO:0000313" key="2">
    <source>
        <dbReference type="EMBL" id="SFI55552.1"/>
    </source>
</evidence>
<keyword evidence="3" id="KW-1185">Reference proteome</keyword>
<gene>
    <name evidence="2" type="ORF">SAMN04487991_0246</name>
</gene>
<dbReference type="RefSeq" id="WP_090055948.1">
    <property type="nucleotide sequence ID" value="NZ_FORH01000001.1"/>
</dbReference>
<name>A0A1I3J5K4_9RHOB</name>
<proteinExistence type="predicted"/>
<evidence type="ECO:0000313" key="3">
    <source>
        <dbReference type="Proteomes" id="UP000199630"/>
    </source>
</evidence>
<feature type="transmembrane region" description="Helical" evidence="1">
    <location>
        <begin position="33"/>
        <end position="53"/>
    </location>
</feature>
<organism evidence="2 3">
    <name type="scientific">Celeribacter neptunius</name>
    <dbReference type="NCBI Taxonomy" id="588602"/>
    <lineage>
        <taxon>Bacteria</taxon>
        <taxon>Pseudomonadati</taxon>
        <taxon>Pseudomonadota</taxon>
        <taxon>Alphaproteobacteria</taxon>
        <taxon>Rhodobacterales</taxon>
        <taxon>Roseobacteraceae</taxon>
        <taxon>Celeribacter</taxon>
    </lineage>
</organism>
<keyword evidence="1" id="KW-0812">Transmembrane</keyword>
<sequence>MKFTWPLISLGLFTASAGANYLTQIYGAPRVFVLATGGVAMLALLSVMAWIWVSISKFLEKISTGTSIPMYKDLYGRNDDEGE</sequence>
<keyword evidence="1" id="KW-1133">Transmembrane helix</keyword>
<protein>
    <submittedName>
        <fullName evidence="2">Uncharacterized protein</fullName>
    </submittedName>
</protein>
<dbReference type="STRING" id="588602.SAMN04487991_0246"/>
<accession>A0A1I3J5K4</accession>
<reference evidence="3" key="1">
    <citation type="submission" date="2016-10" db="EMBL/GenBank/DDBJ databases">
        <authorList>
            <person name="Varghese N."/>
            <person name="Submissions S."/>
        </authorList>
    </citation>
    <scope>NUCLEOTIDE SEQUENCE [LARGE SCALE GENOMIC DNA]</scope>
    <source>
        <strain evidence="3">DSM 26471</strain>
    </source>
</reference>
<evidence type="ECO:0000256" key="1">
    <source>
        <dbReference type="SAM" id="Phobius"/>
    </source>
</evidence>
<keyword evidence="1" id="KW-0472">Membrane</keyword>